<dbReference type="InterPro" id="IPR050932">
    <property type="entry name" value="TM2D1-3-like"/>
</dbReference>
<evidence type="ECO:0000256" key="5">
    <source>
        <dbReference type="ARBA" id="ARBA00023136"/>
    </source>
</evidence>
<evidence type="ECO:0000256" key="6">
    <source>
        <dbReference type="ARBA" id="ARBA00023180"/>
    </source>
</evidence>
<feature type="domain" description="SHOCT" evidence="9">
    <location>
        <begin position="137"/>
        <end position="164"/>
    </location>
</feature>
<keyword evidence="6" id="KW-0325">Glycoprotein</keyword>
<dbReference type="PANTHER" id="PTHR21016">
    <property type="entry name" value="BETA-AMYLOID BINDING PROTEIN-RELATED"/>
    <property type="match status" value="1"/>
</dbReference>
<keyword evidence="2 7" id="KW-0812">Transmembrane</keyword>
<keyword evidence="4 7" id="KW-1133">Transmembrane helix</keyword>
<dbReference type="AlphaFoldDB" id="A0A645E3K4"/>
<evidence type="ECO:0000256" key="7">
    <source>
        <dbReference type="SAM" id="Phobius"/>
    </source>
</evidence>
<reference evidence="10" key="1">
    <citation type="submission" date="2019-08" db="EMBL/GenBank/DDBJ databases">
        <authorList>
            <person name="Kucharzyk K."/>
            <person name="Murdoch R.W."/>
            <person name="Higgins S."/>
            <person name="Loffler F."/>
        </authorList>
    </citation>
    <scope>NUCLEOTIDE SEQUENCE</scope>
</reference>
<feature type="domain" description="TM2" evidence="8">
    <location>
        <begin position="43"/>
        <end position="91"/>
    </location>
</feature>
<evidence type="ECO:0000259" key="8">
    <source>
        <dbReference type="Pfam" id="PF05154"/>
    </source>
</evidence>
<sequence length="168" mass="17841">METRYCTSCGKPIAPGEFVGVGGRCIDCAQKAQAQSGAGAYSDKDWLTTLLFSIFLGGLGIHRFYVGKIGTGILWLFTAGVFGVGALVDIILIATESFTDDAGRAIVQDSKKIPNRAYAGTQNAYAGAQSASSDVYEQLARLSSLRDSGAISQEEYDAKKAVLLEKIK</sequence>
<gene>
    <name evidence="10" type="ORF">SDC9_143535</name>
</gene>
<keyword evidence="5 7" id="KW-0472">Membrane</keyword>
<proteinExistence type="predicted"/>
<dbReference type="InterPro" id="IPR007829">
    <property type="entry name" value="TM2"/>
</dbReference>
<dbReference type="GO" id="GO:0016020">
    <property type="term" value="C:membrane"/>
    <property type="evidence" value="ECO:0007669"/>
    <property type="project" value="UniProtKB-SubCell"/>
</dbReference>
<dbReference type="EMBL" id="VSSQ01042760">
    <property type="protein sequence ID" value="MPM96374.1"/>
    <property type="molecule type" value="Genomic_DNA"/>
</dbReference>
<name>A0A645E3K4_9ZZZZ</name>
<feature type="transmembrane region" description="Helical" evidence="7">
    <location>
        <begin position="46"/>
        <end position="66"/>
    </location>
</feature>
<keyword evidence="3" id="KW-0732">Signal</keyword>
<accession>A0A645E3K4</accession>
<evidence type="ECO:0000313" key="10">
    <source>
        <dbReference type="EMBL" id="MPM96374.1"/>
    </source>
</evidence>
<dbReference type="Pfam" id="PF09851">
    <property type="entry name" value="SHOCT"/>
    <property type="match status" value="1"/>
</dbReference>
<evidence type="ECO:0000256" key="3">
    <source>
        <dbReference type="ARBA" id="ARBA00022729"/>
    </source>
</evidence>
<dbReference type="Pfam" id="PF05154">
    <property type="entry name" value="TM2"/>
    <property type="match status" value="1"/>
</dbReference>
<evidence type="ECO:0008006" key="11">
    <source>
        <dbReference type="Google" id="ProtNLM"/>
    </source>
</evidence>
<comment type="caution">
    <text evidence="10">The sequence shown here is derived from an EMBL/GenBank/DDBJ whole genome shotgun (WGS) entry which is preliminary data.</text>
</comment>
<evidence type="ECO:0000256" key="2">
    <source>
        <dbReference type="ARBA" id="ARBA00022692"/>
    </source>
</evidence>
<evidence type="ECO:0000259" key="9">
    <source>
        <dbReference type="Pfam" id="PF09851"/>
    </source>
</evidence>
<protein>
    <recommendedName>
        <fullName evidence="11">TM2 domain-containing protein</fullName>
    </recommendedName>
</protein>
<organism evidence="10">
    <name type="scientific">bioreactor metagenome</name>
    <dbReference type="NCBI Taxonomy" id="1076179"/>
    <lineage>
        <taxon>unclassified sequences</taxon>
        <taxon>metagenomes</taxon>
        <taxon>ecological metagenomes</taxon>
    </lineage>
</organism>
<feature type="transmembrane region" description="Helical" evidence="7">
    <location>
        <begin position="73"/>
        <end position="94"/>
    </location>
</feature>
<dbReference type="PANTHER" id="PTHR21016:SF7">
    <property type="entry name" value="TM2 DOMAIN-CONTAINING PROTEIN 3"/>
    <property type="match status" value="1"/>
</dbReference>
<evidence type="ECO:0000256" key="4">
    <source>
        <dbReference type="ARBA" id="ARBA00022989"/>
    </source>
</evidence>
<dbReference type="InterPro" id="IPR018649">
    <property type="entry name" value="SHOCT"/>
</dbReference>
<evidence type="ECO:0000256" key="1">
    <source>
        <dbReference type="ARBA" id="ARBA00004141"/>
    </source>
</evidence>
<comment type="subcellular location">
    <subcellularLocation>
        <location evidence="1">Membrane</location>
        <topology evidence="1">Multi-pass membrane protein</topology>
    </subcellularLocation>
</comment>